<evidence type="ECO:0000313" key="6">
    <source>
        <dbReference type="EMBL" id="CAD9991687.1"/>
    </source>
</evidence>
<evidence type="ECO:0000256" key="3">
    <source>
        <dbReference type="ARBA" id="ARBA00022963"/>
    </source>
</evidence>
<proteinExistence type="predicted"/>
<evidence type="ECO:0000256" key="2">
    <source>
        <dbReference type="ARBA" id="ARBA00022801"/>
    </source>
</evidence>
<evidence type="ECO:0000256" key="1">
    <source>
        <dbReference type="ARBA" id="ARBA00013201"/>
    </source>
</evidence>
<dbReference type="PANTHER" id="PTHR10272:SF0">
    <property type="entry name" value="PLATELET-ACTIVATING FACTOR ACETYLHYDROLASE"/>
    <property type="match status" value="1"/>
</dbReference>
<dbReference type="AlphaFoldDB" id="A0A7S2YRW7"/>
<accession>A0A7S2YRW7</accession>
<organism evidence="6">
    <name type="scientific">Entomoneis paludosa</name>
    <dbReference type="NCBI Taxonomy" id="265537"/>
    <lineage>
        <taxon>Eukaryota</taxon>
        <taxon>Sar</taxon>
        <taxon>Stramenopiles</taxon>
        <taxon>Ochrophyta</taxon>
        <taxon>Bacillariophyta</taxon>
        <taxon>Bacillariophyceae</taxon>
        <taxon>Bacillariophycidae</taxon>
        <taxon>Entomoneidaceae</taxon>
        <taxon>Entomoneis</taxon>
    </lineage>
</organism>
<dbReference type="SUPFAM" id="SSF53474">
    <property type="entry name" value="alpha/beta-Hydrolases"/>
    <property type="match status" value="1"/>
</dbReference>
<feature type="region of interest" description="Disordered" evidence="5">
    <location>
        <begin position="459"/>
        <end position="479"/>
    </location>
</feature>
<dbReference type="GO" id="GO:0016042">
    <property type="term" value="P:lipid catabolic process"/>
    <property type="evidence" value="ECO:0007669"/>
    <property type="project" value="UniProtKB-KW"/>
</dbReference>
<dbReference type="Gene3D" id="3.40.50.1820">
    <property type="entry name" value="alpha/beta hydrolase"/>
    <property type="match status" value="1"/>
</dbReference>
<name>A0A7S2YRW7_9STRA</name>
<evidence type="ECO:0000256" key="4">
    <source>
        <dbReference type="ARBA" id="ARBA00023098"/>
    </source>
</evidence>
<dbReference type="InterPro" id="IPR029058">
    <property type="entry name" value="AB_hydrolase_fold"/>
</dbReference>
<evidence type="ECO:0000256" key="5">
    <source>
        <dbReference type="SAM" id="MobiDB-lite"/>
    </source>
</evidence>
<dbReference type="PANTHER" id="PTHR10272">
    <property type="entry name" value="PLATELET-ACTIVATING FACTOR ACETYLHYDROLASE"/>
    <property type="match status" value="1"/>
</dbReference>
<dbReference type="GO" id="GO:0003847">
    <property type="term" value="F:1-alkyl-2-acetylglycerophosphocholine esterase activity"/>
    <property type="evidence" value="ECO:0007669"/>
    <property type="project" value="UniProtKB-EC"/>
</dbReference>
<feature type="region of interest" description="Disordered" evidence="5">
    <location>
        <begin position="144"/>
        <end position="166"/>
    </location>
</feature>
<sequence>MKLSPLFSAAAARTAAQHSRTMRSIPVPESVLSTTGPPVGVRYFGATEQHPPLRVFYPASSSTIATTKQQRRPPSVGWFSDTGLFPYLQGYVRMSLGREFGLRRFRQQLLWNCIVVPCLRLLSWILPVGRQRLPNVYQNAPVRTRDSSETTLMSSSTTASSQSSSPDQFPLIIFSHGLTGTGQENALLCAAWAQRGYVVANVHHTDGSACFAPLANGTTLPYQHPPPFVHYDPNFRPNQITIRAQQLQQAFDFLTRTTSDSSSNSQDHDQGLSELQRLMDPSQGVLAAGFSYGAATVARALMMPQSPFTAALFLDGWFHIDTSSMVPGGTEFNFPPPAFDHGQTKGALPSHVPTLFLNSQQFANYTKLYKATQLLAECYKSDSNTKQPTNIVILPDTGHQSFCDVVFWLPPWVLNRFLKGALGAAEPIGVYDDIVQRTCAFFHEVVTNPNKKDSGVLETATSAMSNGEEVPTTSKVKSA</sequence>
<gene>
    <name evidence="6" type="ORF">APAL1065_LOCUS25495</name>
</gene>
<protein>
    <recommendedName>
        <fullName evidence="1">1-alkyl-2-acetylglycerophosphocholine esterase</fullName>
        <ecNumber evidence="1">3.1.1.47</ecNumber>
    </recommendedName>
</protein>
<feature type="compositionally biased region" description="Low complexity" evidence="5">
    <location>
        <begin position="149"/>
        <end position="165"/>
    </location>
</feature>
<keyword evidence="2" id="KW-0378">Hydrolase</keyword>
<reference evidence="6" key="1">
    <citation type="submission" date="2021-01" db="EMBL/GenBank/DDBJ databases">
        <authorList>
            <person name="Corre E."/>
            <person name="Pelletier E."/>
            <person name="Niang G."/>
            <person name="Scheremetjew M."/>
            <person name="Finn R."/>
            <person name="Kale V."/>
            <person name="Holt S."/>
            <person name="Cochrane G."/>
            <person name="Meng A."/>
            <person name="Brown T."/>
            <person name="Cohen L."/>
        </authorList>
    </citation>
    <scope>NUCLEOTIDE SEQUENCE</scope>
    <source>
        <strain evidence="6">CCMP125</strain>
    </source>
</reference>
<keyword evidence="4" id="KW-0443">Lipid metabolism</keyword>
<dbReference type="EC" id="3.1.1.47" evidence="1"/>
<dbReference type="EMBL" id="HBHT01037954">
    <property type="protein sequence ID" value="CAD9991687.1"/>
    <property type="molecule type" value="Transcribed_RNA"/>
</dbReference>
<dbReference type="Pfam" id="PF03403">
    <property type="entry name" value="PAF-AH_p_II"/>
    <property type="match status" value="1"/>
</dbReference>
<keyword evidence="3" id="KW-0442">Lipid degradation</keyword>